<evidence type="ECO:0000256" key="1">
    <source>
        <dbReference type="ARBA" id="ARBA00012612"/>
    </source>
</evidence>
<keyword evidence="4" id="KW-0520">NAD</keyword>
<comment type="catalytic activity">
    <reaction evidence="6">
        <text>[protein]-dithiol + NAD(+) = [protein]-disulfide + NADH + H(+)</text>
        <dbReference type="Rhea" id="RHEA:18749"/>
        <dbReference type="Rhea" id="RHEA-COMP:10593"/>
        <dbReference type="Rhea" id="RHEA-COMP:10594"/>
        <dbReference type="ChEBI" id="CHEBI:15378"/>
        <dbReference type="ChEBI" id="CHEBI:29950"/>
        <dbReference type="ChEBI" id="CHEBI:50058"/>
        <dbReference type="ChEBI" id="CHEBI:57540"/>
        <dbReference type="ChEBI" id="CHEBI:57945"/>
        <dbReference type="EC" id="1.8.1.8"/>
    </reaction>
</comment>
<dbReference type="PROSITE" id="PS51352">
    <property type="entry name" value="THIOREDOXIN_2"/>
    <property type="match status" value="1"/>
</dbReference>
<evidence type="ECO:0000256" key="4">
    <source>
        <dbReference type="ARBA" id="ARBA00023027"/>
    </source>
</evidence>
<evidence type="ECO:0000259" key="8">
    <source>
        <dbReference type="PROSITE" id="PS51352"/>
    </source>
</evidence>
<sequence>MSNKIVEYLGGTVKGNNGSNFVSTESFTGSGKVVGLYFSAHWCPPCRSFTPELARKYTKYKQQYPSFEIVFVSSDRSENDFDSYFSEMPWLALPFNEEGKKNKLMAQFGVRGIPALVILNGETGKVISKDGRADTASETYPTRWKIQ</sequence>
<evidence type="ECO:0000256" key="5">
    <source>
        <dbReference type="ARBA" id="ARBA00025782"/>
    </source>
</evidence>
<feature type="non-terminal residue" evidence="9">
    <location>
        <position position="1"/>
    </location>
</feature>
<accession>A0A3L5TTJ6</accession>
<comment type="similarity">
    <text evidence="5">Belongs to the nucleoredoxin family.</text>
</comment>
<evidence type="ECO:0000256" key="6">
    <source>
        <dbReference type="ARBA" id="ARBA00047388"/>
    </source>
</evidence>
<dbReference type="EC" id="1.8.1.8" evidence="1"/>
<protein>
    <recommendedName>
        <fullName evidence="1">protein-disulfide reductase</fullName>
        <ecNumber evidence="1">1.8.1.8</ecNumber>
    </recommendedName>
</protein>
<name>A0A3L5TTJ6_MYTGA</name>
<evidence type="ECO:0000313" key="9">
    <source>
        <dbReference type="EMBL" id="OPL33263.1"/>
    </source>
</evidence>
<dbReference type="SMR" id="A0A3L5TTJ6"/>
<dbReference type="EMBL" id="KV583929">
    <property type="protein sequence ID" value="OPL33263.1"/>
    <property type="molecule type" value="Genomic_DNA"/>
</dbReference>
<evidence type="ECO:0000256" key="2">
    <source>
        <dbReference type="ARBA" id="ARBA00022737"/>
    </source>
</evidence>
<dbReference type="InterPro" id="IPR012336">
    <property type="entry name" value="Thioredoxin-like_fold"/>
</dbReference>
<dbReference type="PANTHER" id="PTHR13871">
    <property type="entry name" value="THIOREDOXIN"/>
    <property type="match status" value="1"/>
</dbReference>
<organism evidence="9 10">
    <name type="scientific">Mytilus galloprovincialis</name>
    <name type="common">Mediterranean mussel</name>
    <dbReference type="NCBI Taxonomy" id="29158"/>
    <lineage>
        <taxon>Eukaryota</taxon>
        <taxon>Metazoa</taxon>
        <taxon>Spiralia</taxon>
        <taxon>Lophotrochozoa</taxon>
        <taxon>Mollusca</taxon>
        <taxon>Bivalvia</taxon>
        <taxon>Autobranchia</taxon>
        <taxon>Pteriomorphia</taxon>
        <taxon>Mytilida</taxon>
        <taxon>Mytiloidea</taxon>
        <taxon>Mytilidae</taxon>
        <taxon>Mytilinae</taxon>
        <taxon>Mytilus</taxon>
    </lineage>
</organism>
<evidence type="ECO:0000256" key="7">
    <source>
        <dbReference type="ARBA" id="ARBA00047804"/>
    </source>
</evidence>
<comment type="catalytic activity">
    <reaction evidence="7">
        <text>[protein]-dithiol + NADP(+) = [protein]-disulfide + NADPH + H(+)</text>
        <dbReference type="Rhea" id="RHEA:18753"/>
        <dbReference type="Rhea" id="RHEA-COMP:10593"/>
        <dbReference type="Rhea" id="RHEA-COMP:10594"/>
        <dbReference type="ChEBI" id="CHEBI:15378"/>
        <dbReference type="ChEBI" id="CHEBI:29950"/>
        <dbReference type="ChEBI" id="CHEBI:50058"/>
        <dbReference type="ChEBI" id="CHEBI:57783"/>
        <dbReference type="ChEBI" id="CHEBI:58349"/>
        <dbReference type="EC" id="1.8.1.8"/>
    </reaction>
</comment>
<dbReference type="PANTHER" id="PTHR13871:SF96">
    <property type="entry name" value="THIOREDOXIN DOMAIN-CONTAINING PROTEIN"/>
    <property type="match status" value="1"/>
</dbReference>
<keyword evidence="2" id="KW-0677">Repeat</keyword>
<keyword evidence="3" id="KW-0560">Oxidoreductase</keyword>
<dbReference type="SUPFAM" id="SSF52833">
    <property type="entry name" value="Thioredoxin-like"/>
    <property type="match status" value="1"/>
</dbReference>
<evidence type="ECO:0000256" key="3">
    <source>
        <dbReference type="ARBA" id="ARBA00023002"/>
    </source>
</evidence>
<comment type="caution">
    <text evidence="9">The sequence shown here is derived from an EMBL/GenBank/DDBJ whole genome shotgun (WGS) entry which is preliminary data.</text>
</comment>
<dbReference type="Gene3D" id="3.40.30.10">
    <property type="entry name" value="Glutaredoxin"/>
    <property type="match status" value="1"/>
</dbReference>
<feature type="domain" description="Thioredoxin" evidence="8">
    <location>
        <begin position="1"/>
        <end position="147"/>
    </location>
</feature>
<dbReference type="GO" id="GO:0047134">
    <property type="term" value="F:protein-disulfide reductase [NAD(P)H] activity"/>
    <property type="evidence" value="ECO:0007669"/>
    <property type="project" value="UniProtKB-EC"/>
</dbReference>
<evidence type="ECO:0000313" key="10">
    <source>
        <dbReference type="Proteomes" id="UP000266721"/>
    </source>
</evidence>
<dbReference type="AlphaFoldDB" id="A0A3L5TTJ6"/>
<reference evidence="9 10" key="1">
    <citation type="journal article" date="2016" name="PLoS ONE">
        <title>A First Insight into the Genome of the Filter-Feeder Mussel Mytilus galloprovincialis.</title>
        <authorList>
            <person name="Murgarella M."/>
            <person name="Puiu D."/>
            <person name="Novoa B."/>
            <person name="Figueras A."/>
            <person name="Posada D."/>
            <person name="Canchaya C."/>
        </authorList>
    </citation>
    <scope>NUCLEOTIDE SEQUENCE [LARGE SCALE GENOMIC DNA]</scope>
    <source>
        <tissue evidence="9">Muscle</tissue>
    </source>
</reference>
<dbReference type="Proteomes" id="UP000266721">
    <property type="component" value="Unassembled WGS sequence"/>
</dbReference>
<keyword evidence="10" id="KW-1185">Reference proteome</keyword>
<dbReference type="InterPro" id="IPR036249">
    <property type="entry name" value="Thioredoxin-like_sf"/>
</dbReference>
<dbReference type="InterPro" id="IPR013766">
    <property type="entry name" value="Thioredoxin_domain"/>
</dbReference>
<dbReference type="InterPro" id="IPR052259">
    <property type="entry name" value="Nucleoredoxin-like"/>
</dbReference>
<proteinExistence type="inferred from homology"/>
<gene>
    <name evidence="9" type="ORF">AM593_04904</name>
</gene>
<dbReference type="Pfam" id="PF13905">
    <property type="entry name" value="Thioredoxin_8"/>
    <property type="match status" value="1"/>
</dbReference>